<dbReference type="PhylomeDB" id="A0A060T2K5"/>
<evidence type="ECO:0000256" key="1">
    <source>
        <dbReference type="SAM" id="MobiDB-lite"/>
    </source>
</evidence>
<dbReference type="GO" id="GO:0016020">
    <property type="term" value="C:membrane"/>
    <property type="evidence" value="ECO:0007669"/>
    <property type="project" value="TreeGrafter"/>
</dbReference>
<feature type="transmembrane region" description="Helical" evidence="2">
    <location>
        <begin position="327"/>
        <end position="346"/>
    </location>
</feature>
<organism evidence="4">
    <name type="scientific">Blastobotrys adeninivorans</name>
    <name type="common">Yeast</name>
    <name type="synonym">Arxula adeninivorans</name>
    <dbReference type="NCBI Taxonomy" id="409370"/>
    <lineage>
        <taxon>Eukaryota</taxon>
        <taxon>Fungi</taxon>
        <taxon>Dikarya</taxon>
        <taxon>Ascomycota</taxon>
        <taxon>Saccharomycotina</taxon>
        <taxon>Dipodascomycetes</taxon>
        <taxon>Dipodascales</taxon>
        <taxon>Trichomonascaceae</taxon>
        <taxon>Blastobotrys</taxon>
    </lineage>
</organism>
<dbReference type="PANTHER" id="PTHR34814">
    <property type="entry name" value="NITROSOGUANIDINE RESISTANCE PROTEIN SNG1"/>
    <property type="match status" value="1"/>
</dbReference>
<dbReference type="Pfam" id="PF12051">
    <property type="entry name" value="DUF3533"/>
    <property type="match status" value="1"/>
</dbReference>
<protein>
    <submittedName>
        <fullName evidence="4">ARAD1C33066p</fullName>
    </submittedName>
</protein>
<feature type="transmembrane region" description="Helical" evidence="2">
    <location>
        <begin position="422"/>
        <end position="442"/>
    </location>
</feature>
<dbReference type="InterPro" id="IPR022703">
    <property type="entry name" value="DUF3533"/>
</dbReference>
<accession>A0A060T2K5</accession>
<evidence type="ECO:0000259" key="3">
    <source>
        <dbReference type="Pfam" id="PF12051"/>
    </source>
</evidence>
<reference evidence="4" key="1">
    <citation type="submission" date="2014-02" db="EMBL/GenBank/DDBJ databases">
        <authorList>
            <person name="Genoscope - CEA"/>
        </authorList>
    </citation>
    <scope>NUCLEOTIDE SEQUENCE</scope>
    <source>
        <strain evidence="4">LS3</strain>
    </source>
</reference>
<keyword evidence="2" id="KW-0812">Transmembrane</keyword>
<feature type="domain" description="DUF3533" evidence="3">
    <location>
        <begin position="55"/>
        <end position="433"/>
    </location>
</feature>
<sequence length="453" mass="50465">MSSQKQVESSGDGQSSTSIPQLNESSCIAQEKETSFSQSLRGDRRRILGYYARCYLIAIVVILSLIGIYWGSIYRREDRFTKMKIAVVNWDGRDSDYLSANSLKPWVGDSIVSNLPSGVLGWEVRSDLVNSSFQDVRSLVHERYYWGAIVIKQNATESLHKALASADPEAELTGIVEAIYEQATDLTATGSYLVPGLQNLKDIYETSVQSEVYEALLKTLNSTQLTALVNRAPNLLSPAEHFVINDYLPCQSLTLLAPMQIGLMFLLIVSFFQFGLFMPVHGSIARKISRHQYILYRIGAAHITYFIFSLFFCLGSVAFQIDTSVAFGKSGFLVLWMATFLGMSALGGASENMALLITAYAPELLGFWLVLWAVSNLSPAFGPITLCPDFYRYGYALPLYNILELERVVFCDTTKRLMGRCFGVLVAWVVVNNLLLPITLTINARKMAKRSKA</sequence>
<keyword evidence="2" id="KW-1133">Transmembrane helix</keyword>
<feature type="transmembrane region" description="Helical" evidence="2">
    <location>
        <begin position="298"/>
        <end position="321"/>
    </location>
</feature>
<evidence type="ECO:0000256" key="2">
    <source>
        <dbReference type="SAM" id="Phobius"/>
    </source>
</evidence>
<reference evidence="4" key="2">
    <citation type="submission" date="2014-06" db="EMBL/GenBank/DDBJ databases">
        <title>The complete genome of Blastobotrys (Arxula) adeninivorans LS3 - a yeast of biotechnological interest.</title>
        <authorList>
            <person name="Kunze G."/>
            <person name="Gaillardin C."/>
            <person name="Czernicka M."/>
            <person name="Durrens P."/>
            <person name="Martin T."/>
            <person name="Boer E."/>
            <person name="Gabaldon T."/>
            <person name="Cruz J."/>
            <person name="Talla E."/>
            <person name="Marck C."/>
            <person name="Goffeau A."/>
            <person name="Barbe V."/>
            <person name="Baret P."/>
            <person name="Baronian K."/>
            <person name="Beier S."/>
            <person name="Bleykasten C."/>
            <person name="Bode R."/>
            <person name="Casaregola S."/>
            <person name="Despons L."/>
            <person name="Fairhead C."/>
            <person name="Giersberg M."/>
            <person name="Gierski P."/>
            <person name="Hahnel U."/>
            <person name="Hartmann A."/>
            <person name="Jankowska D."/>
            <person name="Jubin C."/>
            <person name="Jung P."/>
            <person name="Lafontaine I."/>
            <person name="Leh-Louis V."/>
            <person name="Lemaire M."/>
            <person name="Marcet-Houben M."/>
            <person name="Mascher M."/>
            <person name="Morel G."/>
            <person name="Richard G.-F."/>
            <person name="Riechen J."/>
            <person name="Sacerdot C."/>
            <person name="Sarkar A."/>
            <person name="Savel G."/>
            <person name="Schacherer J."/>
            <person name="Sherman D."/>
            <person name="Straub M.-L."/>
            <person name="Stein N."/>
            <person name="Thierry A."/>
            <person name="Trautwein-Schult A."/>
            <person name="Westhof E."/>
            <person name="Worch S."/>
            <person name="Dujon B."/>
            <person name="Souciet J.-L."/>
            <person name="Wincker P."/>
            <person name="Scholz U."/>
            <person name="Neuveglise N."/>
        </authorList>
    </citation>
    <scope>NUCLEOTIDE SEQUENCE</scope>
    <source>
        <strain evidence="4">LS3</strain>
    </source>
</reference>
<evidence type="ECO:0000313" key="4">
    <source>
        <dbReference type="EMBL" id="CDP35335.1"/>
    </source>
</evidence>
<name>A0A060T2K5_BLAAD</name>
<gene>
    <name evidence="4" type="ORF">GNLVRS02_ARAD1C33066g</name>
</gene>
<proteinExistence type="predicted"/>
<dbReference type="AlphaFoldDB" id="A0A060T2K5"/>
<feature type="transmembrane region" description="Helical" evidence="2">
    <location>
        <begin position="50"/>
        <end position="70"/>
    </location>
</feature>
<feature type="transmembrane region" description="Helical" evidence="2">
    <location>
        <begin position="255"/>
        <end position="277"/>
    </location>
</feature>
<dbReference type="EMBL" id="HG937693">
    <property type="protein sequence ID" value="CDP35335.1"/>
    <property type="molecule type" value="Genomic_DNA"/>
</dbReference>
<dbReference type="PANTHER" id="PTHR34814:SF1">
    <property type="entry name" value="NITROSOGUANIDINE RESISTANCE PROTEIN SNG1"/>
    <property type="match status" value="1"/>
</dbReference>
<keyword evidence="2" id="KW-0472">Membrane</keyword>
<dbReference type="InterPro" id="IPR053001">
    <property type="entry name" value="MNNG_permease-like"/>
</dbReference>
<feature type="region of interest" description="Disordered" evidence="1">
    <location>
        <begin position="1"/>
        <end position="20"/>
    </location>
</feature>